<dbReference type="InterPro" id="IPR040044">
    <property type="entry name" value="SRR1L"/>
</dbReference>
<dbReference type="PANTHER" id="PTHR28626">
    <property type="entry name" value="SRR1-LIKE PROTEIN"/>
    <property type="match status" value="1"/>
</dbReference>
<dbReference type="EMBL" id="CASHTH010002001">
    <property type="protein sequence ID" value="CAI8023273.1"/>
    <property type="molecule type" value="Genomic_DNA"/>
</dbReference>
<name>A0AA35WJ17_GEOBA</name>
<dbReference type="GO" id="GO:0005634">
    <property type="term" value="C:nucleus"/>
    <property type="evidence" value="ECO:0007669"/>
    <property type="project" value="TreeGrafter"/>
</dbReference>
<dbReference type="Pfam" id="PF07985">
    <property type="entry name" value="SRR1"/>
    <property type="match status" value="1"/>
</dbReference>
<proteinExistence type="inferred from homology"/>
<dbReference type="Proteomes" id="UP001174909">
    <property type="component" value="Unassembled WGS sequence"/>
</dbReference>
<keyword evidence="4" id="KW-1185">Reference proteome</keyword>
<protein>
    <submittedName>
        <fullName evidence="3">SRR1-like protein</fullName>
    </submittedName>
</protein>
<accession>A0AA35WJ17</accession>
<dbReference type="GO" id="GO:0005737">
    <property type="term" value="C:cytoplasm"/>
    <property type="evidence" value="ECO:0007669"/>
    <property type="project" value="TreeGrafter"/>
</dbReference>
<comment type="similarity">
    <text evidence="1">Belongs to the SRR1 family.</text>
</comment>
<dbReference type="PANTHER" id="PTHR28626:SF3">
    <property type="entry name" value="SRR1-LIKE PROTEIN"/>
    <property type="match status" value="1"/>
</dbReference>
<organism evidence="3 4">
    <name type="scientific">Geodia barretti</name>
    <name type="common">Barrett's horny sponge</name>
    <dbReference type="NCBI Taxonomy" id="519541"/>
    <lineage>
        <taxon>Eukaryota</taxon>
        <taxon>Metazoa</taxon>
        <taxon>Porifera</taxon>
        <taxon>Demospongiae</taxon>
        <taxon>Heteroscleromorpha</taxon>
        <taxon>Tetractinellida</taxon>
        <taxon>Astrophorina</taxon>
        <taxon>Geodiidae</taxon>
        <taxon>Geodia</taxon>
    </lineage>
</organism>
<evidence type="ECO:0000313" key="3">
    <source>
        <dbReference type="EMBL" id="CAI8023273.1"/>
    </source>
</evidence>
<comment type="caution">
    <text evidence="3">The sequence shown here is derived from an EMBL/GenBank/DDBJ whole genome shotgun (WGS) entry which is preliminary data.</text>
</comment>
<feature type="domain" description="SRR1-like" evidence="2">
    <location>
        <begin position="62"/>
        <end position="178"/>
    </location>
</feature>
<reference evidence="3" key="1">
    <citation type="submission" date="2023-03" db="EMBL/GenBank/DDBJ databases">
        <authorList>
            <person name="Steffen K."/>
            <person name="Cardenas P."/>
        </authorList>
    </citation>
    <scope>NUCLEOTIDE SEQUENCE</scope>
</reference>
<evidence type="ECO:0000313" key="4">
    <source>
        <dbReference type="Proteomes" id="UP001174909"/>
    </source>
</evidence>
<evidence type="ECO:0000256" key="1">
    <source>
        <dbReference type="ARBA" id="ARBA00009856"/>
    </source>
</evidence>
<dbReference type="InterPro" id="IPR012942">
    <property type="entry name" value="SRR1-like"/>
</dbReference>
<dbReference type="AlphaFoldDB" id="A0AA35WJ17"/>
<evidence type="ECO:0000259" key="2">
    <source>
        <dbReference type="Pfam" id="PF07985"/>
    </source>
</evidence>
<sequence length="193" mass="21622">MANDDGFQIVSRGVRPRQHVRSGRKVCCDSGSVEIVSSVLRTREDLNMMQYAAQIEGLLEGVECEDLICYGIGLFGTCRIARLQLALLLHIASVKQVSKVLVYDPVLCPQEKAALRELHCVCIPENELCRRQVQTKTVFYMPHCGRAMYNNLIWANWSPEKLSQLALIGNSFQSYLDSPPPPSDPSDPEIITK</sequence>
<gene>
    <name evidence="3" type="ORF">GBAR_LOCUS13606</name>
</gene>